<gene>
    <name evidence="1" type="ORF">CYY_006910</name>
</gene>
<organism evidence="1 2">
    <name type="scientific">Polysphondylium violaceum</name>
    <dbReference type="NCBI Taxonomy" id="133409"/>
    <lineage>
        <taxon>Eukaryota</taxon>
        <taxon>Amoebozoa</taxon>
        <taxon>Evosea</taxon>
        <taxon>Eumycetozoa</taxon>
        <taxon>Dictyostelia</taxon>
        <taxon>Dictyosteliales</taxon>
        <taxon>Dictyosteliaceae</taxon>
        <taxon>Polysphondylium</taxon>
    </lineage>
</organism>
<dbReference type="InterPro" id="IPR027417">
    <property type="entry name" value="P-loop_NTPase"/>
</dbReference>
<accession>A0A8J4PSN3</accession>
<reference evidence="1" key="1">
    <citation type="submission" date="2020-01" db="EMBL/GenBank/DDBJ databases">
        <title>Development of genomics and gene disruption for Polysphondylium violaceum indicates a role for the polyketide synthase stlB in stalk morphogenesis.</title>
        <authorList>
            <person name="Narita B."/>
            <person name="Kawabe Y."/>
            <person name="Kin K."/>
            <person name="Saito T."/>
            <person name="Gibbs R."/>
            <person name="Kuspa A."/>
            <person name="Muzny D."/>
            <person name="Queller D."/>
            <person name="Richards S."/>
            <person name="Strassman J."/>
            <person name="Sucgang R."/>
            <person name="Worley K."/>
            <person name="Schaap P."/>
        </authorList>
    </citation>
    <scope>NUCLEOTIDE SEQUENCE</scope>
    <source>
        <strain evidence="1">QSvi11</strain>
    </source>
</reference>
<dbReference type="Proteomes" id="UP000695562">
    <property type="component" value="Unassembled WGS sequence"/>
</dbReference>
<dbReference type="AlphaFoldDB" id="A0A8J4PSN3"/>
<comment type="caution">
    <text evidence="1">The sequence shown here is derived from an EMBL/GenBank/DDBJ whole genome shotgun (WGS) entry which is preliminary data.</text>
</comment>
<evidence type="ECO:0008006" key="3">
    <source>
        <dbReference type="Google" id="ProtNLM"/>
    </source>
</evidence>
<dbReference type="EMBL" id="AJWJ01000340">
    <property type="protein sequence ID" value="KAF2071764.1"/>
    <property type="molecule type" value="Genomic_DNA"/>
</dbReference>
<sequence length="220" mass="24787">MNNSTCKFIIGVCGLNASGKSTVCHFFKDQGYTVLSLSDIIRKTLSDRNIPENRDNLINMGNELRNKSGAGVLAMKTIDILESNKNYVIDSIRHPDEVKAFREMFLGANNNDNRKFYLISITSPPMARFNRIQSRNRIGDKVDYQQFMEIEKKEMNNPDPLGQQVARVMEMSDFVIDNDPMKISSIDQLYKEISTLYHKSINKANSSTSSSSGSPLNSGN</sequence>
<dbReference type="Gene3D" id="3.40.50.300">
    <property type="entry name" value="P-loop containing nucleotide triphosphate hydrolases"/>
    <property type="match status" value="1"/>
</dbReference>
<dbReference type="OrthoDB" id="15234at2759"/>
<protein>
    <recommendedName>
        <fullName evidence="3">Dephospho-CoA kinase</fullName>
    </recommendedName>
</protein>
<dbReference type="PANTHER" id="PTHR41930">
    <property type="entry name" value="UPF0200 PROTEIN MJ1399"/>
    <property type="match status" value="1"/>
</dbReference>
<keyword evidence="2" id="KW-1185">Reference proteome</keyword>
<dbReference type="Pfam" id="PF13238">
    <property type="entry name" value="AAA_18"/>
    <property type="match status" value="1"/>
</dbReference>
<proteinExistence type="predicted"/>
<dbReference type="PANTHER" id="PTHR41930:SF1">
    <property type="entry name" value="DEPHOSPHO-COA KINASE"/>
    <property type="match status" value="1"/>
</dbReference>
<evidence type="ECO:0000313" key="1">
    <source>
        <dbReference type="EMBL" id="KAF2071764.1"/>
    </source>
</evidence>
<evidence type="ECO:0000313" key="2">
    <source>
        <dbReference type="Proteomes" id="UP000695562"/>
    </source>
</evidence>
<name>A0A8J4PSN3_9MYCE</name>
<dbReference type="SUPFAM" id="SSF52540">
    <property type="entry name" value="P-loop containing nucleoside triphosphate hydrolases"/>
    <property type="match status" value="1"/>
</dbReference>